<proteinExistence type="predicted"/>
<feature type="compositionally biased region" description="Polar residues" evidence="1">
    <location>
        <begin position="41"/>
        <end position="58"/>
    </location>
</feature>
<feature type="compositionally biased region" description="Low complexity" evidence="1">
    <location>
        <begin position="106"/>
        <end position="116"/>
    </location>
</feature>
<sequence>MDCDSLEAPPDDEHEHDQITGRARRCSHGDISRKQDKQYFRTISTRCPMTESDTSSHCSRGTSTPSSTRRPSDPTRHNVPPQHGSTPVAGNPTFFVIDGTGSGNQDDASTSTSSKASCHECSRRKEGEAKQRLLKYYPPPVGDGSVRVDVIDDEAEMLIIRRVTTPRCHLP</sequence>
<evidence type="ECO:0000256" key="1">
    <source>
        <dbReference type="SAM" id="MobiDB-lite"/>
    </source>
</evidence>
<gene>
    <name evidence="2" type="ORF">NSCI0253_LOCUS2</name>
</gene>
<dbReference type="AlphaFoldDB" id="A0A7S0ZLQ1"/>
<reference evidence="2" key="1">
    <citation type="submission" date="2021-01" db="EMBL/GenBank/DDBJ databases">
        <authorList>
            <person name="Corre E."/>
            <person name="Pelletier E."/>
            <person name="Niang G."/>
            <person name="Scheremetjew M."/>
            <person name="Finn R."/>
            <person name="Kale V."/>
            <person name="Holt S."/>
            <person name="Cochrane G."/>
            <person name="Meng A."/>
            <person name="Brown T."/>
            <person name="Cohen L."/>
        </authorList>
    </citation>
    <scope>NUCLEOTIDE SEQUENCE</scope>
</reference>
<evidence type="ECO:0000313" key="2">
    <source>
        <dbReference type="EMBL" id="CAD8825656.1"/>
    </source>
</evidence>
<feature type="compositionally biased region" description="Acidic residues" evidence="1">
    <location>
        <begin position="1"/>
        <end position="10"/>
    </location>
</feature>
<feature type="compositionally biased region" description="Basic and acidic residues" evidence="1">
    <location>
        <begin position="27"/>
        <end position="39"/>
    </location>
</feature>
<protein>
    <submittedName>
        <fullName evidence="2">Uncharacterized protein</fullName>
    </submittedName>
</protein>
<feature type="region of interest" description="Disordered" evidence="1">
    <location>
        <begin position="1"/>
        <end position="125"/>
    </location>
</feature>
<feature type="compositionally biased region" description="Low complexity" evidence="1">
    <location>
        <begin position="59"/>
        <end position="69"/>
    </location>
</feature>
<accession>A0A7S0ZLQ1</accession>
<dbReference type="EMBL" id="HBFQ01000003">
    <property type="protein sequence ID" value="CAD8825656.1"/>
    <property type="molecule type" value="Transcribed_RNA"/>
</dbReference>
<organism evidence="2">
    <name type="scientific">Noctiluca scintillans</name>
    <name type="common">Sea sparkle</name>
    <name type="synonym">Red tide dinoflagellate</name>
    <dbReference type="NCBI Taxonomy" id="2966"/>
    <lineage>
        <taxon>Eukaryota</taxon>
        <taxon>Sar</taxon>
        <taxon>Alveolata</taxon>
        <taxon>Dinophyceae</taxon>
        <taxon>Noctilucales</taxon>
        <taxon>Noctilucaceae</taxon>
        <taxon>Noctiluca</taxon>
    </lineage>
</organism>
<name>A0A7S0ZLQ1_NOCSC</name>